<sequence length="283" mass="33182">MNIAFDINNNFTFDICDWKSIVSGEPVQIKKKNKVAVTAKLQGSWLVICNILPNWSDEQGSLTRRMALLRFTKPVPQDKTDTNLLNRIINEELPLLLVKCNRAYREKLIQVGDEDVRKHWSYYFDKSIQEIDNECNAFEAFLKSDQVVIPSKTEDEHRYKNTYVLDSELKREFSIFCRRQKFGFIPWNSEEIEPKLSNGRDILRFESVKLPNKKSEENVTIDWDEFEKKSQAPNAERLVYWRGIDVVRLLSKADAVFYRQRGQENNQSIPQPTEQAPVQSLIE</sequence>
<name>A0A8F8KT43_9VIRU</name>
<gene>
    <name evidence="2" type="ORF">KOM_12_316</name>
</gene>
<proteinExistence type="predicted"/>
<protein>
    <submittedName>
        <fullName evidence="2">D5-like primase</fullName>
    </submittedName>
</protein>
<dbReference type="InterPro" id="IPR027417">
    <property type="entry name" value="P-loop_NTPase"/>
</dbReference>
<feature type="region of interest" description="Disordered" evidence="1">
    <location>
        <begin position="264"/>
        <end position="283"/>
    </location>
</feature>
<reference evidence="2" key="1">
    <citation type="submission" date="2021-06" db="EMBL/GenBank/DDBJ databases">
        <authorList>
            <person name="Rolland C."/>
        </authorList>
    </citation>
    <scope>NUCLEOTIDE SEQUENCE</scope>
    <source>
        <strain evidence="2">347.936635</strain>
    </source>
</reference>
<dbReference type="Gene3D" id="3.40.50.300">
    <property type="entry name" value="P-loop containing nucleotide triphosphate hydrolases"/>
    <property type="match status" value="1"/>
</dbReference>
<dbReference type="SUPFAM" id="SSF52540">
    <property type="entry name" value="P-loop containing nucleoside triphosphate hydrolases"/>
    <property type="match status" value="1"/>
</dbReference>
<evidence type="ECO:0000313" key="2">
    <source>
        <dbReference type="EMBL" id="QYA18585.1"/>
    </source>
</evidence>
<organism evidence="2">
    <name type="scientific">Clandestinovirus</name>
    <dbReference type="NCBI Taxonomy" id="2831644"/>
    <lineage>
        <taxon>Viruses</taxon>
    </lineage>
</organism>
<accession>A0A8F8KT43</accession>
<dbReference type="EMBL" id="MZ420154">
    <property type="protein sequence ID" value="QYA18585.1"/>
    <property type="molecule type" value="Genomic_DNA"/>
</dbReference>
<evidence type="ECO:0000256" key="1">
    <source>
        <dbReference type="SAM" id="MobiDB-lite"/>
    </source>
</evidence>